<dbReference type="AlphaFoldDB" id="A0AAX2H096"/>
<organism evidence="4 6">
    <name type="scientific">Capnocytophaga haemolytica</name>
    <dbReference type="NCBI Taxonomy" id="45243"/>
    <lineage>
        <taxon>Bacteria</taxon>
        <taxon>Pseudomonadati</taxon>
        <taxon>Bacteroidota</taxon>
        <taxon>Flavobacteriia</taxon>
        <taxon>Flavobacteriales</taxon>
        <taxon>Flavobacteriaceae</taxon>
        <taxon>Capnocytophaga</taxon>
    </lineage>
</organism>
<evidence type="ECO:0000313" key="4">
    <source>
        <dbReference type="EMBL" id="SNV14699.1"/>
    </source>
</evidence>
<dbReference type="Gene3D" id="3.40.1420.30">
    <property type="match status" value="1"/>
</dbReference>
<keyword evidence="5" id="KW-1185">Reference proteome</keyword>
<reference evidence="3 5" key="1">
    <citation type="submission" date="2016-02" db="EMBL/GenBank/DDBJ databases">
        <authorList>
            <person name="Holder M.E."/>
            <person name="Ajami N.J."/>
            <person name="Petrosino J.F."/>
        </authorList>
    </citation>
    <scope>NUCLEOTIDE SEQUENCE [LARGE SCALE GENOMIC DNA]</scope>
    <source>
        <strain evidence="3 5">CCUG 32990</strain>
    </source>
</reference>
<sequence length="147" mass="16720">MKKMINFAVVIIAMLSFSNAFANDDRQINFNQLPKKAQAFVKQYYSLESVASVWVDDDDRDKDYKVVFHNGDEVEFHTNGDWDQVKSRSGKVPEKLLPAGIKSFLSKNHAGAGVYKLDKKRSGYEVELANGVEAEFDARGNFLRYDD</sequence>
<evidence type="ECO:0000259" key="2">
    <source>
        <dbReference type="Pfam" id="PF11396"/>
    </source>
</evidence>
<dbReference type="EMBL" id="LT906449">
    <property type="protein sequence ID" value="SNV14699.1"/>
    <property type="molecule type" value="Genomic_DNA"/>
</dbReference>
<name>A0AAX2H096_9FLAO</name>
<feature type="domain" description="Putative beta-lactamase-inhibitor-like PepSY-like" evidence="2">
    <location>
        <begin position="62"/>
        <end position="143"/>
    </location>
</feature>
<dbReference type="SUPFAM" id="SSF160574">
    <property type="entry name" value="BT0923-like"/>
    <property type="match status" value="1"/>
</dbReference>
<evidence type="ECO:0000313" key="6">
    <source>
        <dbReference type="Proteomes" id="UP000215539"/>
    </source>
</evidence>
<proteinExistence type="predicted"/>
<dbReference type="Pfam" id="PF11396">
    <property type="entry name" value="PepSY_like"/>
    <property type="match status" value="1"/>
</dbReference>
<dbReference type="InterPro" id="IPR021533">
    <property type="entry name" value="PepSY-like"/>
</dbReference>
<reference evidence="4 6" key="2">
    <citation type="submission" date="2017-06" db="EMBL/GenBank/DDBJ databases">
        <authorList>
            <consortium name="Pathogen Informatics"/>
        </authorList>
    </citation>
    <scope>NUCLEOTIDE SEQUENCE [LARGE SCALE GENOMIC DNA]</scope>
    <source>
        <strain evidence="4 6">NCTC12947</strain>
    </source>
</reference>
<gene>
    <name evidence="3" type="ORF">AXF12_11220</name>
    <name evidence="4" type="ORF">SAMEA44541418_01901</name>
</gene>
<keyword evidence="1" id="KW-0732">Signal</keyword>
<evidence type="ECO:0000313" key="3">
    <source>
        <dbReference type="EMBL" id="AMD86026.1"/>
    </source>
</evidence>
<dbReference type="RefSeq" id="WP_066431288.1">
    <property type="nucleotide sequence ID" value="NZ_CP014227.1"/>
</dbReference>
<dbReference type="Proteomes" id="UP000065822">
    <property type="component" value="Chromosome"/>
</dbReference>
<accession>A0AAX2H096</accession>
<dbReference type="Proteomes" id="UP000215539">
    <property type="component" value="Chromosome 1"/>
</dbReference>
<dbReference type="EMBL" id="CP014227">
    <property type="protein sequence ID" value="AMD86026.1"/>
    <property type="molecule type" value="Genomic_DNA"/>
</dbReference>
<feature type="chain" id="PRO_5043926051" evidence="1">
    <location>
        <begin position="23"/>
        <end position="147"/>
    </location>
</feature>
<evidence type="ECO:0000313" key="5">
    <source>
        <dbReference type="Proteomes" id="UP000065822"/>
    </source>
</evidence>
<protein>
    <submittedName>
        <fullName evidence="4">Protein of uncharacterized function (DUF2874)</fullName>
    </submittedName>
</protein>
<evidence type="ECO:0000256" key="1">
    <source>
        <dbReference type="SAM" id="SignalP"/>
    </source>
</evidence>
<dbReference type="KEGG" id="chg:AXF12_11220"/>
<feature type="signal peptide" evidence="1">
    <location>
        <begin position="1"/>
        <end position="22"/>
    </location>
</feature>